<reference evidence="1" key="1">
    <citation type="submission" date="2021-02" db="EMBL/GenBank/DDBJ databases">
        <title>Genomic Encyclopedia of Type Strains, Phase IV (KMG-V): Genome sequencing to study the core and pangenomes of soil and plant-associated prokaryotes.</title>
        <authorList>
            <person name="Whitman W."/>
        </authorList>
    </citation>
    <scope>NUCLEOTIDE SEQUENCE</scope>
    <source>
        <strain evidence="1">USDA 406</strain>
    </source>
</reference>
<dbReference type="EMBL" id="JAFICZ010000001">
    <property type="protein sequence ID" value="MBP1299810.1"/>
    <property type="molecule type" value="Genomic_DNA"/>
</dbReference>
<evidence type="ECO:0000313" key="2">
    <source>
        <dbReference type="Proteomes" id="UP000673383"/>
    </source>
</evidence>
<accession>A0A8I2C6W3</accession>
<dbReference type="RefSeq" id="WP_245164061.1">
    <property type="nucleotide sequence ID" value="NZ_JAFICZ010000001.1"/>
</dbReference>
<comment type="caution">
    <text evidence="1">The sequence shown here is derived from an EMBL/GenBank/DDBJ whole genome shotgun (WGS) entry which is preliminary data.</text>
</comment>
<organism evidence="1 2">
    <name type="scientific">Bradyrhizobium elkanii</name>
    <dbReference type="NCBI Taxonomy" id="29448"/>
    <lineage>
        <taxon>Bacteria</taxon>
        <taxon>Pseudomonadati</taxon>
        <taxon>Pseudomonadota</taxon>
        <taxon>Alphaproteobacteria</taxon>
        <taxon>Hyphomicrobiales</taxon>
        <taxon>Nitrobacteraceae</taxon>
        <taxon>Bradyrhizobium</taxon>
    </lineage>
</organism>
<sequence length="235" mass="26956">MDPAIPAEDRTPIVARRRRRELAYHQALAFDRDSTAQLCRGSVVDPSDVLRLLQAQRQHYALSSRHRAPDDVLVWSFVLVLRSNHILTYRHGRYREDRDNFLQKRSIGFFCPVVHDDLTLFDQADHGIVASGVRALTVDLNLAPDPHLSREAQLKGFICAKEDNPPNLLGIITFQAPEWLEPFTRRLAINDLAWHDLQVQVNHYEDFDPWSRLILENIAGIVGREARDFDAASAY</sequence>
<gene>
    <name evidence="1" type="ORF">JOH49_009563</name>
</gene>
<protein>
    <submittedName>
        <fullName evidence="1">Uncharacterized protein</fullName>
    </submittedName>
</protein>
<name>A0A8I2C6W3_BRAEL</name>
<proteinExistence type="predicted"/>
<dbReference type="AlphaFoldDB" id="A0A8I2C6W3"/>
<evidence type="ECO:0000313" key="1">
    <source>
        <dbReference type="EMBL" id="MBP1299810.1"/>
    </source>
</evidence>
<dbReference type="Proteomes" id="UP000673383">
    <property type="component" value="Unassembled WGS sequence"/>
</dbReference>